<gene>
    <name evidence="1" type="ORF">AVEN_5172_1</name>
</gene>
<dbReference type="Proteomes" id="UP000499080">
    <property type="component" value="Unassembled WGS sequence"/>
</dbReference>
<sequence length="102" mass="11577">MIVALLLPPPPLTSSPPQLLAVSKHFGSQVFAVVFLNLIDIIFHLQSHDLGQRHNFVQCRLHRYCLRSDLRSGNGDVMWRSSSSGRYCLRPFKVTFDNALRA</sequence>
<keyword evidence="2" id="KW-1185">Reference proteome</keyword>
<evidence type="ECO:0000313" key="1">
    <source>
        <dbReference type="EMBL" id="GBM68453.1"/>
    </source>
</evidence>
<protein>
    <submittedName>
        <fullName evidence="1">Uncharacterized protein</fullName>
    </submittedName>
</protein>
<reference evidence="1 2" key="1">
    <citation type="journal article" date="2019" name="Sci. Rep.">
        <title>Orb-weaving spider Araneus ventricosus genome elucidates the spidroin gene catalogue.</title>
        <authorList>
            <person name="Kono N."/>
            <person name="Nakamura H."/>
            <person name="Ohtoshi R."/>
            <person name="Moran D.A.P."/>
            <person name="Shinohara A."/>
            <person name="Yoshida Y."/>
            <person name="Fujiwara M."/>
            <person name="Mori M."/>
            <person name="Tomita M."/>
            <person name="Arakawa K."/>
        </authorList>
    </citation>
    <scope>NUCLEOTIDE SEQUENCE [LARGE SCALE GENOMIC DNA]</scope>
</reference>
<dbReference type="EMBL" id="BGPR01002143">
    <property type="protein sequence ID" value="GBM68453.1"/>
    <property type="molecule type" value="Genomic_DNA"/>
</dbReference>
<name>A0A4Y2HTB8_ARAVE</name>
<accession>A0A4Y2HTB8</accession>
<organism evidence="1 2">
    <name type="scientific">Araneus ventricosus</name>
    <name type="common">Orbweaver spider</name>
    <name type="synonym">Epeira ventricosa</name>
    <dbReference type="NCBI Taxonomy" id="182803"/>
    <lineage>
        <taxon>Eukaryota</taxon>
        <taxon>Metazoa</taxon>
        <taxon>Ecdysozoa</taxon>
        <taxon>Arthropoda</taxon>
        <taxon>Chelicerata</taxon>
        <taxon>Arachnida</taxon>
        <taxon>Araneae</taxon>
        <taxon>Araneomorphae</taxon>
        <taxon>Entelegynae</taxon>
        <taxon>Araneoidea</taxon>
        <taxon>Araneidae</taxon>
        <taxon>Araneus</taxon>
    </lineage>
</organism>
<evidence type="ECO:0000313" key="2">
    <source>
        <dbReference type="Proteomes" id="UP000499080"/>
    </source>
</evidence>
<comment type="caution">
    <text evidence="1">The sequence shown here is derived from an EMBL/GenBank/DDBJ whole genome shotgun (WGS) entry which is preliminary data.</text>
</comment>
<proteinExistence type="predicted"/>
<dbReference type="AlphaFoldDB" id="A0A4Y2HTB8"/>